<organism evidence="2 3">
    <name type="scientific">Sphingobacterium nematocida</name>
    <dbReference type="NCBI Taxonomy" id="1513896"/>
    <lineage>
        <taxon>Bacteria</taxon>
        <taxon>Pseudomonadati</taxon>
        <taxon>Bacteroidota</taxon>
        <taxon>Sphingobacteriia</taxon>
        <taxon>Sphingobacteriales</taxon>
        <taxon>Sphingobacteriaceae</taxon>
        <taxon>Sphingobacterium</taxon>
    </lineage>
</organism>
<protein>
    <submittedName>
        <fullName evidence="2">TonB-linked outer membrane protein, SusC/RagA family</fullName>
    </submittedName>
</protein>
<feature type="domain" description="TonB-dependent receptor plug" evidence="1">
    <location>
        <begin position="146"/>
        <end position="251"/>
    </location>
</feature>
<dbReference type="AlphaFoldDB" id="A0A1T5D986"/>
<dbReference type="Gene3D" id="2.170.130.10">
    <property type="entry name" value="TonB-dependent receptor, plug domain"/>
    <property type="match status" value="1"/>
</dbReference>
<evidence type="ECO:0000259" key="1">
    <source>
        <dbReference type="Pfam" id="PF07715"/>
    </source>
</evidence>
<dbReference type="NCBIfam" id="TIGR04057">
    <property type="entry name" value="SusC_RagA_signa"/>
    <property type="match status" value="1"/>
</dbReference>
<dbReference type="SUPFAM" id="SSF56935">
    <property type="entry name" value="Porins"/>
    <property type="match status" value="1"/>
</dbReference>
<dbReference type="Gene3D" id="2.60.40.1120">
    <property type="entry name" value="Carboxypeptidase-like, regulatory domain"/>
    <property type="match status" value="1"/>
</dbReference>
<dbReference type="RefSeq" id="WP_079642799.1">
    <property type="nucleotide sequence ID" value="NZ_FUZF01000006.1"/>
</dbReference>
<evidence type="ECO:0000313" key="3">
    <source>
        <dbReference type="Proteomes" id="UP000190150"/>
    </source>
</evidence>
<proteinExistence type="predicted"/>
<dbReference type="InterPro" id="IPR008969">
    <property type="entry name" value="CarboxyPept-like_regulatory"/>
</dbReference>
<dbReference type="OrthoDB" id="604358at2"/>
<dbReference type="EMBL" id="FUZF01000006">
    <property type="protein sequence ID" value="SKB68229.1"/>
    <property type="molecule type" value="Genomic_DNA"/>
</dbReference>
<name>A0A1T5D986_9SPHI</name>
<keyword evidence="3" id="KW-1185">Reference proteome</keyword>
<evidence type="ECO:0000313" key="2">
    <source>
        <dbReference type="EMBL" id="SKB68229.1"/>
    </source>
</evidence>
<dbReference type="SUPFAM" id="SSF49464">
    <property type="entry name" value="Carboxypeptidase regulatory domain-like"/>
    <property type="match status" value="1"/>
</dbReference>
<dbReference type="STRING" id="1513896.SAMN05660841_01861"/>
<dbReference type="NCBIfam" id="TIGR04056">
    <property type="entry name" value="OMP_RagA_SusC"/>
    <property type="match status" value="1"/>
</dbReference>
<dbReference type="Pfam" id="PF13715">
    <property type="entry name" value="CarbopepD_reg_2"/>
    <property type="match status" value="1"/>
</dbReference>
<dbReference type="Proteomes" id="UP000190150">
    <property type="component" value="Unassembled WGS sequence"/>
</dbReference>
<accession>A0A1T5D986</accession>
<reference evidence="3" key="1">
    <citation type="submission" date="2017-02" db="EMBL/GenBank/DDBJ databases">
        <authorList>
            <person name="Varghese N."/>
            <person name="Submissions S."/>
        </authorList>
    </citation>
    <scope>NUCLEOTIDE SEQUENCE [LARGE SCALE GENOMIC DNA]</scope>
    <source>
        <strain evidence="3">DSM 24091</strain>
    </source>
</reference>
<dbReference type="InterPro" id="IPR012910">
    <property type="entry name" value="Plug_dom"/>
</dbReference>
<dbReference type="InterPro" id="IPR023996">
    <property type="entry name" value="TonB-dep_OMP_SusC/RagA"/>
</dbReference>
<dbReference type="InterPro" id="IPR037066">
    <property type="entry name" value="Plug_dom_sf"/>
</dbReference>
<gene>
    <name evidence="2" type="ORF">SAMN05660841_01861</name>
</gene>
<dbReference type="Pfam" id="PF07715">
    <property type="entry name" value="Plug"/>
    <property type="match status" value="1"/>
</dbReference>
<dbReference type="InterPro" id="IPR023997">
    <property type="entry name" value="TonB-dep_OMP_SusC/RagA_CS"/>
</dbReference>
<sequence length="1169" mass="129054">MVSKLLPKQHGCRKKSILMAVAIGVIVPAVSFASGREESKVTPSTGESFVFIKQQKVSGVVTGPDGPIVGATVSVVGTSRSTMTDAEGRFSIEASNGATLRVSFIGLTPKNVIVNDVTMNIALGTEDNALDEVVVVGYGTQRRGNVTGAVSTVNVKENLQGRTVVDVGRAIQGTTPGLTITVPSGEVGADPVIKIRGAISSVNGSSAPLILLDNVEIPSIQYVNPDDIESITVLKDAAASSIYGAKASTGVVLITTKTGAAGKASISYSNNFSFQNLYKKFEMGQLNALKYSIDALERVGGTVYGAFYSLDKQSYEKAVEWDKKYGGTLGPNDPTVYGRDWYVDPAFPTRKYGLRTYDPYDYMIREWAPTKTHNFSLGGTAGNTKYSATFGAVDQDGMIKPGDKDKFTRYNAGVRVSSDITDYLTMRAGMMYSRRIKSYPYATNSTTADPWLYMYRWSSLYPMGYDELGNPIRSPWSENEFANEASMKRNYLNANVGTTIKLKSNWKVDVDYTYANEDYGWRRNGTKFTGANSWVAARQRKDGNGNPVYVNSDGVVVGASEPGAILAYDLINETYTANGGNPDHIYQRSENEYKHTLNAFTTYNLTVNNDHDFKFILGSNLVSSHGANHWNQRTNLLDITNPQFSLATGEMTGGGEEFWEAQLGYFGRVNYAYKNKYLFEGNLRYDGSSKFPKDLKWRWYPSMSAGWVVTEESFMEPLKETLNFLKFRGSWGSIGNQGVRSDLYLPNMDPVESTWVAGGAKVVGIPSPDLRSREVSWEDIETLDFGADARFFNNKLGFVFDWYKKSTNHMFGQLSGVTYTIGGAPPLINTGSLVTKGYEIAVDFNHRFENGLGINLRANFDDAKSRVYNYTSSRLTTSHYDGKVWGEIWGYETDRLYQTDDFVLDGNGKAQLVDLTTAMTKYNTSGGGKMYLLKDGPNGEKPIYQSRLENSSTFNFGPGDVKFKDLNGDGEIDNGDGTIDNPGDRKVIGNSTPRFNYGFRIGADYKGFDFAVFFQGVGSRQVWGSGFLAQPGWHVSDGAMPAAFVDDYWTPDNTGAFYPAAYSNGGTADINNMQVQSKYLLDMSYLRIKNMSLGYTFPKEWTQRAKLTNVRIYTSLENFFTWDKLRGLPIDPEEVSGYSIFNETNYNSGRTGVGVPTFKSASFGLQLTF</sequence>